<reference evidence="3 4" key="1">
    <citation type="submission" date="2015-02" db="EMBL/GenBank/DDBJ databases">
        <title>Complete genome sequences of Edwardsiella bacteriophages, PEi20 and PEi26.</title>
        <authorList>
            <person name="Yasuike M."/>
            <person name="Nishiki I."/>
            <person name="Iwasaki Y."/>
            <person name="Nakamura Y."/>
            <person name="Fujiwara A."/>
            <person name="Hassan E.S."/>
            <person name="Mahmoud M.M."/>
            <person name="Kawato Y."/>
            <person name="Nagai S."/>
            <person name="Kobayashi T."/>
            <person name="Ototake M."/>
            <person name="Nakai T."/>
        </authorList>
    </citation>
    <scope>NUCLEOTIDE SEQUENCE [LARGE SCALE GENOMIC DNA]</scope>
</reference>
<dbReference type="InterPro" id="IPR038681">
    <property type="entry name" value="Phage_tail_NK_sf"/>
</dbReference>
<evidence type="ECO:0000313" key="3">
    <source>
        <dbReference type="EMBL" id="BAQ22749.1"/>
    </source>
</evidence>
<feature type="domain" description="Sf6-type phage tail needle knob" evidence="2">
    <location>
        <begin position="109"/>
        <end position="253"/>
    </location>
</feature>
<evidence type="ECO:0000313" key="4">
    <source>
        <dbReference type="Proteomes" id="UP000204657"/>
    </source>
</evidence>
<keyword evidence="4" id="KW-1185">Reference proteome</keyword>
<organism evidence="3 4">
    <name type="scientific">Edwardsiella phage PEi20</name>
    <dbReference type="NCBI Taxonomy" id="1608310"/>
    <lineage>
        <taxon>Viruses</taxon>
        <taxon>Duplodnaviria</taxon>
        <taxon>Heunggongvirae</taxon>
        <taxon>Uroviricota</taxon>
        <taxon>Caudoviricetes</taxon>
        <taxon>Pantevenvirales</taxon>
        <taxon>Straboviridae</taxon>
        <taxon>Tevenvirinae</taxon>
        <taxon>Kanagawavirus</taxon>
        <taxon>Kanagawavirus pei20</taxon>
    </lineage>
</organism>
<dbReference type="OrthoDB" id="10304at10239"/>
<sequence>MLIAADSIESLNTKIQEKIADGMYLFGAPTILPSTQFDSDRYFQLMSDTRDTVPGPPGAKGDKGDEGDPSTVPGPPGAKGDTGAAGLSAYQTWLNLGHTGTEQDFLNSIAGTRQKSEAFWTGLSIALTAGTTYNLINILKGTPTTAGQLAPFFRIADNKLWPFNSDTTMTFKLNVTGAFTGASQARSLTINFVGTNGNTLVQNRPENAIDTMSFATFFSVDKNGQMATNGSVIDIIANGGVFTINSVLLVAEQVVKS</sequence>
<dbReference type="Pfam" id="PF16532">
    <property type="entry name" value="Phage_tail_NK"/>
    <property type="match status" value="1"/>
</dbReference>
<name>A0A0B6VR09_9CAUD</name>
<dbReference type="Proteomes" id="UP000204657">
    <property type="component" value="Segment"/>
</dbReference>
<feature type="region of interest" description="Disordered" evidence="1">
    <location>
        <begin position="47"/>
        <end position="83"/>
    </location>
</feature>
<accession>A0A0B6VR09</accession>
<proteinExistence type="predicted"/>
<dbReference type="Gene3D" id="2.60.120.1120">
    <property type="entry name" value="Sf6-type phage tail needle knob"/>
    <property type="match status" value="1"/>
</dbReference>
<dbReference type="RefSeq" id="YP_009190257.1">
    <property type="nucleotide sequence ID" value="NC_028683.1"/>
</dbReference>
<dbReference type="GeneID" id="26519213"/>
<protein>
    <recommendedName>
        <fullName evidence="2">Sf6-type phage tail needle knob domain-containing protein</fullName>
    </recommendedName>
</protein>
<dbReference type="EMBL" id="AP014714">
    <property type="protein sequence ID" value="BAQ22749.1"/>
    <property type="molecule type" value="Genomic_DNA"/>
</dbReference>
<evidence type="ECO:0000259" key="2">
    <source>
        <dbReference type="Pfam" id="PF16532"/>
    </source>
</evidence>
<evidence type="ECO:0000256" key="1">
    <source>
        <dbReference type="SAM" id="MobiDB-lite"/>
    </source>
</evidence>
<dbReference type="KEGG" id="vg:26519213"/>
<dbReference type="InterPro" id="IPR032395">
    <property type="entry name" value="Phage_tail_NK"/>
</dbReference>